<protein>
    <submittedName>
        <fullName evidence="1">Uncharacterized protein</fullName>
    </submittedName>
</protein>
<proteinExistence type="predicted"/>
<accession>A0A4U7JH99</accession>
<reference evidence="1 2" key="1">
    <citation type="submission" date="2020-09" db="EMBL/GenBank/DDBJ databases">
        <title>Characterization and genome sequencing of Ruminiclostridium sp. nov. MA18.</title>
        <authorList>
            <person name="Rettenmaier R."/>
            <person name="Kowollik M.-L."/>
            <person name="Liebl W."/>
            <person name="Zverlov V."/>
        </authorList>
    </citation>
    <scope>NUCLEOTIDE SEQUENCE [LARGE SCALE GENOMIC DNA]</scope>
    <source>
        <strain evidence="1 2">MA18</strain>
    </source>
</reference>
<dbReference type="OrthoDB" id="2645074at2"/>
<dbReference type="AlphaFoldDB" id="A0A4U7JH99"/>
<name>A0A4U7JH99_9FIRM</name>
<evidence type="ECO:0000313" key="2">
    <source>
        <dbReference type="Proteomes" id="UP000306409"/>
    </source>
</evidence>
<dbReference type="Proteomes" id="UP000306409">
    <property type="component" value="Chromosome"/>
</dbReference>
<gene>
    <name evidence="1" type="ORF">EHE19_013900</name>
</gene>
<sequence length="74" mass="8676">MPVILIFCTITVALFIIFELLPLFREKKWKAFWTYLILISLAYINEVLINFGIKLPSPSTPIAKILTFIFRLEE</sequence>
<dbReference type="KEGG" id="rher:EHE19_013900"/>
<keyword evidence="2" id="KW-1185">Reference proteome</keyword>
<organism evidence="1 2">
    <name type="scientific">Ruminiclostridium herbifermentans</name>
    <dbReference type="NCBI Taxonomy" id="2488810"/>
    <lineage>
        <taxon>Bacteria</taxon>
        <taxon>Bacillati</taxon>
        <taxon>Bacillota</taxon>
        <taxon>Clostridia</taxon>
        <taxon>Eubacteriales</taxon>
        <taxon>Oscillospiraceae</taxon>
        <taxon>Ruminiclostridium</taxon>
    </lineage>
</organism>
<dbReference type="RefSeq" id="WP_137696720.1">
    <property type="nucleotide sequence ID" value="NZ_CP061336.1"/>
</dbReference>
<dbReference type="EMBL" id="CP061336">
    <property type="protein sequence ID" value="QNU65973.1"/>
    <property type="molecule type" value="Genomic_DNA"/>
</dbReference>
<evidence type="ECO:0000313" key="1">
    <source>
        <dbReference type="EMBL" id="QNU65973.1"/>
    </source>
</evidence>